<gene>
    <name evidence="2" type="ORF">LSTR_LSTR000492</name>
</gene>
<dbReference type="InParanoid" id="A0A482X1W5"/>
<feature type="compositionally biased region" description="Basic and acidic residues" evidence="1">
    <location>
        <begin position="124"/>
        <end position="144"/>
    </location>
</feature>
<proteinExistence type="predicted"/>
<organism evidence="2 3">
    <name type="scientific">Laodelphax striatellus</name>
    <name type="common">Small brown planthopper</name>
    <name type="synonym">Delphax striatella</name>
    <dbReference type="NCBI Taxonomy" id="195883"/>
    <lineage>
        <taxon>Eukaryota</taxon>
        <taxon>Metazoa</taxon>
        <taxon>Ecdysozoa</taxon>
        <taxon>Arthropoda</taxon>
        <taxon>Hexapoda</taxon>
        <taxon>Insecta</taxon>
        <taxon>Pterygota</taxon>
        <taxon>Neoptera</taxon>
        <taxon>Paraneoptera</taxon>
        <taxon>Hemiptera</taxon>
        <taxon>Auchenorrhyncha</taxon>
        <taxon>Fulgoroidea</taxon>
        <taxon>Delphacidae</taxon>
        <taxon>Criomorphinae</taxon>
        <taxon>Laodelphax</taxon>
    </lineage>
</organism>
<dbReference type="Proteomes" id="UP000291343">
    <property type="component" value="Unassembled WGS sequence"/>
</dbReference>
<comment type="caution">
    <text evidence="2">The sequence shown here is derived from an EMBL/GenBank/DDBJ whole genome shotgun (WGS) entry which is preliminary data.</text>
</comment>
<evidence type="ECO:0000256" key="1">
    <source>
        <dbReference type="SAM" id="MobiDB-lite"/>
    </source>
</evidence>
<feature type="region of interest" description="Disordered" evidence="1">
    <location>
        <begin position="124"/>
        <end position="153"/>
    </location>
</feature>
<evidence type="ECO:0000313" key="2">
    <source>
        <dbReference type="EMBL" id="RZF39844.1"/>
    </source>
</evidence>
<dbReference type="AlphaFoldDB" id="A0A482X1W5"/>
<evidence type="ECO:0000313" key="3">
    <source>
        <dbReference type="Proteomes" id="UP000291343"/>
    </source>
</evidence>
<name>A0A482X1W5_LAOST</name>
<dbReference type="EMBL" id="QKKF02019547">
    <property type="protein sequence ID" value="RZF39844.1"/>
    <property type="molecule type" value="Genomic_DNA"/>
</dbReference>
<reference evidence="2 3" key="1">
    <citation type="journal article" date="2017" name="Gigascience">
        <title>Genome sequence of the small brown planthopper, Laodelphax striatellus.</title>
        <authorList>
            <person name="Zhu J."/>
            <person name="Jiang F."/>
            <person name="Wang X."/>
            <person name="Yang P."/>
            <person name="Bao Y."/>
            <person name="Zhao W."/>
            <person name="Wang W."/>
            <person name="Lu H."/>
            <person name="Wang Q."/>
            <person name="Cui N."/>
            <person name="Li J."/>
            <person name="Chen X."/>
            <person name="Luo L."/>
            <person name="Yu J."/>
            <person name="Kang L."/>
            <person name="Cui F."/>
        </authorList>
    </citation>
    <scope>NUCLEOTIDE SEQUENCE [LARGE SCALE GENOMIC DNA]</scope>
    <source>
        <strain evidence="2">Lst14</strain>
    </source>
</reference>
<keyword evidence="3" id="KW-1185">Reference proteome</keyword>
<accession>A0A482X1W5</accession>
<sequence length="153" mass="17571">MKHQTVSDGSLIARDSFLAHELKWHEEICDEGVHCILCSNPKSFEKSQEFYGGCMGEGRCTLDHINEHKSLYHSEKCDGKVHIYNVCSLASEANIIHVINRYCTPESKVKCYKFCYTYEKAVKEEEKKKKEKEGQVEVGGKKEDDEKEEGEIC</sequence>
<protein>
    <submittedName>
        <fullName evidence="2">Uncharacterized protein</fullName>
    </submittedName>
</protein>